<evidence type="ECO:0000256" key="3">
    <source>
        <dbReference type="ARBA" id="ARBA00011738"/>
    </source>
</evidence>
<organism evidence="14 15">
    <name type="scientific">Anaerotalea alkaliphila</name>
    <dbReference type="NCBI Taxonomy" id="2662126"/>
    <lineage>
        <taxon>Bacteria</taxon>
        <taxon>Bacillati</taxon>
        <taxon>Bacillota</taxon>
        <taxon>Clostridia</taxon>
        <taxon>Eubacteriales</taxon>
        <taxon>Anaerotalea</taxon>
    </lineage>
</organism>
<dbReference type="InterPro" id="IPR006195">
    <property type="entry name" value="aa-tRNA-synth_II"/>
</dbReference>
<sequence>MLTKAPRGTSDLYGSAMEAWQGLEEKIRIQCAAYGFKEIRTPVFEHTELFQRGVGETTDIVQKEMYTFQDKKGRSLTLKPEGTAGVVRAYLEQKMYADTQPTKLFYFTPAFRYEKPQAGRMRQFHQFGVELFGSGEPAADAEVIALASQMLDRLGIRNVELQVNSLGGGACRQNYNRMLEGFLQEHREGLCETCRERMERNPLRVLDCKVPSCQEVMKDAPLIIDNLGPECREHFEKTLGLLDAMGIPYAVNPWIVRGLDYYTKTVFEFVSKEIGAQGTVCGGGRYDNLIQECGGDPTPAVGFGAGIERLLMTMEKSGAITHKAPGVDLYIAHMGPQAQAKAFALAQSLRGQDHHVETDLLGKSVKAQMKQANRLGARRSMVVGDTELAQGAAQVKDMETGAQETVAFDGLANYLMRQKSIEPGGN</sequence>
<dbReference type="Proteomes" id="UP000461585">
    <property type="component" value="Unassembled WGS sequence"/>
</dbReference>
<dbReference type="GO" id="GO:0004821">
    <property type="term" value="F:histidine-tRNA ligase activity"/>
    <property type="evidence" value="ECO:0007669"/>
    <property type="project" value="UniProtKB-UniRule"/>
</dbReference>
<dbReference type="GO" id="GO:0005737">
    <property type="term" value="C:cytoplasm"/>
    <property type="evidence" value="ECO:0007669"/>
    <property type="project" value="UniProtKB-SubCell"/>
</dbReference>
<dbReference type="EMBL" id="JAAEEH010000017">
    <property type="protein sequence ID" value="NDL67608.1"/>
    <property type="molecule type" value="Genomic_DNA"/>
</dbReference>
<evidence type="ECO:0000256" key="6">
    <source>
        <dbReference type="ARBA" id="ARBA00022741"/>
    </source>
</evidence>
<keyword evidence="8 11" id="KW-0648">Protein biosynthesis</keyword>
<reference evidence="14 15" key="1">
    <citation type="submission" date="2020-01" db="EMBL/GenBank/DDBJ databases">
        <title>Anaeroalcalibacter tamaniensis gen. nov., sp. nov., moderately halophilic strictly anaerobic fermenter bacterium from mud volcano of Taman peninsula.</title>
        <authorList>
            <person name="Frolova A."/>
            <person name="Merkel A.Y."/>
            <person name="Slobodkin A.I."/>
        </authorList>
    </citation>
    <scope>NUCLEOTIDE SEQUENCE [LARGE SCALE GENOMIC DNA]</scope>
    <source>
        <strain evidence="14 15">F-3ap</strain>
    </source>
</reference>
<comment type="subunit">
    <text evidence="3 11">Homodimer.</text>
</comment>
<dbReference type="Gene3D" id="3.30.930.10">
    <property type="entry name" value="Bira Bifunctional Protein, Domain 2"/>
    <property type="match status" value="1"/>
</dbReference>
<feature type="binding site" evidence="12">
    <location>
        <position position="112"/>
    </location>
    <ligand>
        <name>L-histidine</name>
        <dbReference type="ChEBI" id="CHEBI:57595"/>
    </ligand>
</feature>
<comment type="subcellular location">
    <subcellularLocation>
        <location evidence="1 11">Cytoplasm</location>
    </subcellularLocation>
</comment>
<dbReference type="RefSeq" id="WP_162370334.1">
    <property type="nucleotide sequence ID" value="NZ_JAAEEH010000017.1"/>
</dbReference>
<keyword evidence="5 11" id="KW-0436">Ligase</keyword>
<dbReference type="Pfam" id="PF03129">
    <property type="entry name" value="HGTP_anticodon"/>
    <property type="match status" value="1"/>
</dbReference>
<dbReference type="CDD" id="cd00859">
    <property type="entry name" value="HisRS_anticodon"/>
    <property type="match status" value="1"/>
</dbReference>
<evidence type="ECO:0000256" key="7">
    <source>
        <dbReference type="ARBA" id="ARBA00022840"/>
    </source>
</evidence>
<dbReference type="InterPro" id="IPR041715">
    <property type="entry name" value="HisRS-like_core"/>
</dbReference>
<dbReference type="InterPro" id="IPR036621">
    <property type="entry name" value="Anticodon-bd_dom_sf"/>
</dbReference>
<dbReference type="GO" id="GO:0005524">
    <property type="term" value="F:ATP binding"/>
    <property type="evidence" value="ECO:0007669"/>
    <property type="project" value="UniProtKB-UniRule"/>
</dbReference>
<comment type="similarity">
    <text evidence="2 11">Belongs to the class-II aminoacyl-tRNA synthetase family.</text>
</comment>
<gene>
    <name evidence="11" type="primary">hisS</name>
    <name evidence="14" type="ORF">GXN74_07595</name>
</gene>
<evidence type="ECO:0000313" key="15">
    <source>
        <dbReference type="Proteomes" id="UP000461585"/>
    </source>
</evidence>
<dbReference type="GO" id="GO:0006427">
    <property type="term" value="P:histidyl-tRNA aminoacylation"/>
    <property type="evidence" value="ECO:0007669"/>
    <property type="project" value="UniProtKB-UniRule"/>
</dbReference>
<name>A0A7X5KNB2_9FIRM</name>
<dbReference type="InterPro" id="IPR004154">
    <property type="entry name" value="Anticodon-bd"/>
</dbReference>
<evidence type="ECO:0000313" key="14">
    <source>
        <dbReference type="EMBL" id="NDL67608.1"/>
    </source>
</evidence>
<dbReference type="EC" id="6.1.1.21" evidence="11"/>
<dbReference type="PIRSF" id="PIRSF001549">
    <property type="entry name" value="His-tRNA_synth"/>
    <property type="match status" value="1"/>
</dbReference>
<dbReference type="InterPro" id="IPR015807">
    <property type="entry name" value="His-tRNA-ligase"/>
</dbReference>
<dbReference type="Gene3D" id="3.40.50.800">
    <property type="entry name" value="Anticodon-binding domain"/>
    <property type="match status" value="1"/>
</dbReference>
<evidence type="ECO:0000256" key="1">
    <source>
        <dbReference type="ARBA" id="ARBA00004496"/>
    </source>
</evidence>
<evidence type="ECO:0000256" key="10">
    <source>
        <dbReference type="ARBA" id="ARBA00047639"/>
    </source>
</evidence>
<comment type="catalytic activity">
    <reaction evidence="10 11">
        <text>tRNA(His) + L-histidine + ATP = L-histidyl-tRNA(His) + AMP + diphosphate + H(+)</text>
        <dbReference type="Rhea" id="RHEA:17313"/>
        <dbReference type="Rhea" id="RHEA-COMP:9665"/>
        <dbReference type="Rhea" id="RHEA-COMP:9689"/>
        <dbReference type="ChEBI" id="CHEBI:15378"/>
        <dbReference type="ChEBI" id="CHEBI:30616"/>
        <dbReference type="ChEBI" id="CHEBI:33019"/>
        <dbReference type="ChEBI" id="CHEBI:57595"/>
        <dbReference type="ChEBI" id="CHEBI:78442"/>
        <dbReference type="ChEBI" id="CHEBI:78527"/>
        <dbReference type="ChEBI" id="CHEBI:456215"/>
        <dbReference type="EC" id="6.1.1.21"/>
    </reaction>
</comment>
<dbReference type="SUPFAM" id="SSF55681">
    <property type="entry name" value="Class II aaRS and biotin synthetases"/>
    <property type="match status" value="1"/>
</dbReference>
<evidence type="ECO:0000256" key="11">
    <source>
        <dbReference type="HAMAP-Rule" id="MF_00127"/>
    </source>
</evidence>
<keyword evidence="15" id="KW-1185">Reference proteome</keyword>
<dbReference type="CDD" id="cd00773">
    <property type="entry name" value="HisRS-like_core"/>
    <property type="match status" value="1"/>
</dbReference>
<dbReference type="HAMAP" id="MF_00127">
    <property type="entry name" value="His_tRNA_synth"/>
    <property type="match status" value="1"/>
</dbReference>
<evidence type="ECO:0000256" key="2">
    <source>
        <dbReference type="ARBA" id="ARBA00008226"/>
    </source>
</evidence>
<keyword evidence="9 11" id="KW-0030">Aminoacyl-tRNA synthetase</keyword>
<comment type="caution">
    <text evidence="14">The sequence shown here is derived from an EMBL/GenBank/DDBJ whole genome shotgun (WGS) entry which is preliminary data.</text>
</comment>
<evidence type="ECO:0000256" key="4">
    <source>
        <dbReference type="ARBA" id="ARBA00022490"/>
    </source>
</evidence>
<proteinExistence type="inferred from homology"/>
<feature type="binding site" evidence="12">
    <location>
        <position position="126"/>
    </location>
    <ligand>
        <name>L-histidine</name>
        <dbReference type="ChEBI" id="CHEBI:57595"/>
    </ligand>
</feature>
<dbReference type="InterPro" id="IPR033656">
    <property type="entry name" value="HisRS_anticodon"/>
</dbReference>
<evidence type="ECO:0000256" key="9">
    <source>
        <dbReference type="ARBA" id="ARBA00023146"/>
    </source>
</evidence>
<feature type="binding site" evidence="12">
    <location>
        <position position="257"/>
    </location>
    <ligand>
        <name>L-histidine</name>
        <dbReference type="ChEBI" id="CHEBI:57595"/>
    </ligand>
</feature>
<evidence type="ECO:0000259" key="13">
    <source>
        <dbReference type="PROSITE" id="PS50862"/>
    </source>
</evidence>
<keyword evidence="7 11" id="KW-0067">ATP-binding</keyword>
<dbReference type="FunFam" id="3.30.930.10:FF:000005">
    <property type="entry name" value="Histidine--tRNA ligase"/>
    <property type="match status" value="1"/>
</dbReference>
<keyword evidence="4 11" id="KW-0963">Cytoplasm</keyword>
<dbReference type="PANTHER" id="PTHR43707:SF1">
    <property type="entry name" value="HISTIDINE--TRNA LIGASE, MITOCHONDRIAL-RELATED"/>
    <property type="match status" value="1"/>
</dbReference>
<feature type="binding site" evidence="12">
    <location>
        <begin position="261"/>
        <end position="262"/>
    </location>
    <ligand>
        <name>L-histidine</name>
        <dbReference type="ChEBI" id="CHEBI:57595"/>
    </ligand>
</feature>
<feature type="binding site" evidence="12">
    <location>
        <position position="130"/>
    </location>
    <ligand>
        <name>L-histidine</name>
        <dbReference type="ChEBI" id="CHEBI:57595"/>
    </ligand>
</feature>
<dbReference type="PROSITE" id="PS50862">
    <property type="entry name" value="AA_TRNA_LIGASE_II"/>
    <property type="match status" value="1"/>
</dbReference>
<dbReference type="PANTHER" id="PTHR43707">
    <property type="entry name" value="HISTIDYL-TRNA SYNTHETASE"/>
    <property type="match status" value="1"/>
</dbReference>
<dbReference type="Pfam" id="PF13393">
    <property type="entry name" value="tRNA-synt_His"/>
    <property type="match status" value="1"/>
</dbReference>
<dbReference type="AlphaFoldDB" id="A0A7X5KNB2"/>
<accession>A0A7X5KNB2</accession>
<dbReference type="InterPro" id="IPR045864">
    <property type="entry name" value="aa-tRNA-synth_II/BPL/LPL"/>
</dbReference>
<dbReference type="NCBIfam" id="TIGR00442">
    <property type="entry name" value="hisS"/>
    <property type="match status" value="1"/>
</dbReference>
<dbReference type="SUPFAM" id="SSF52954">
    <property type="entry name" value="Class II aaRS ABD-related"/>
    <property type="match status" value="1"/>
</dbReference>
<evidence type="ECO:0000256" key="5">
    <source>
        <dbReference type="ARBA" id="ARBA00022598"/>
    </source>
</evidence>
<dbReference type="InterPro" id="IPR004516">
    <property type="entry name" value="HisRS/HisZ"/>
</dbReference>
<feature type="binding site" evidence="12">
    <location>
        <begin position="81"/>
        <end position="83"/>
    </location>
    <ligand>
        <name>L-histidine</name>
        <dbReference type="ChEBI" id="CHEBI:57595"/>
    </ligand>
</feature>
<dbReference type="GO" id="GO:0016740">
    <property type="term" value="F:transferase activity"/>
    <property type="evidence" value="ECO:0007669"/>
    <property type="project" value="UniProtKB-ARBA"/>
</dbReference>
<feature type="domain" description="Aminoacyl-transfer RNA synthetases class-II family profile" evidence="13">
    <location>
        <begin position="1"/>
        <end position="325"/>
    </location>
</feature>
<keyword evidence="6 11" id="KW-0547">Nucleotide-binding</keyword>
<dbReference type="GO" id="GO:0140096">
    <property type="term" value="F:catalytic activity, acting on a protein"/>
    <property type="evidence" value="ECO:0007669"/>
    <property type="project" value="UniProtKB-ARBA"/>
</dbReference>
<evidence type="ECO:0000256" key="8">
    <source>
        <dbReference type="ARBA" id="ARBA00022917"/>
    </source>
</evidence>
<evidence type="ECO:0000256" key="12">
    <source>
        <dbReference type="PIRSR" id="PIRSR001549-1"/>
    </source>
</evidence>
<protein>
    <recommendedName>
        <fullName evidence="11">Histidine--tRNA ligase</fullName>
        <ecNumber evidence="11">6.1.1.21</ecNumber>
    </recommendedName>
    <alternativeName>
        <fullName evidence="11">Histidyl-tRNA synthetase</fullName>
        <shortName evidence="11">HisRS</shortName>
    </alternativeName>
</protein>